<feature type="transmembrane region" description="Helical" evidence="1">
    <location>
        <begin position="102"/>
        <end position="122"/>
    </location>
</feature>
<keyword evidence="4" id="KW-1185">Reference proteome</keyword>
<dbReference type="InterPro" id="IPR005467">
    <property type="entry name" value="His_kinase_dom"/>
</dbReference>
<feature type="transmembrane region" description="Helical" evidence="1">
    <location>
        <begin position="39"/>
        <end position="62"/>
    </location>
</feature>
<dbReference type="SUPFAM" id="SSF55874">
    <property type="entry name" value="ATPase domain of HSP90 chaperone/DNA topoisomerase II/histidine kinase"/>
    <property type="match status" value="1"/>
</dbReference>
<dbReference type="Gene3D" id="3.30.565.10">
    <property type="entry name" value="Histidine kinase-like ATPase, C-terminal domain"/>
    <property type="match status" value="1"/>
</dbReference>
<keyword evidence="1" id="KW-1133">Transmembrane helix</keyword>
<dbReference type="AlphaFoldDB" id="A0A0M0I419"/>
<dbReference type="InterPro" id="IPR003594">
    <property type="entry name" value="HATPase_dom"/>
</dbReference>
<feature type="domain" description="Histidine kinase" evidence="2">
    <location>
        <begin position="247"/>
        <end position="341"/>
    </location>
</feature>
<comment type="caution">
    <text evidence="3">The sequence shown here is derived from an EMBL/GenBank/DDBJ whole genome shotgun (WGS) entry which is preliminary data.</text>
</comment>
<dbReference type="InterPro" id="IPR050640">
    <property type="entry name" value="Bact_2-comp_sensor_kinase"/>
</dbReference>
<evidence type="ECO:0000313" key="4">
    <source>
        <dbReference type="Proteomes" id="UP000037530"/>
    </source>
</evidence>
<dbReference type="EMBL" id="LHPI01000001">
    <property type="protein sequence ID" value="KOO09060.1"/>
    <property type="molecule type" value="Genomic_DNA"/>
</dbReference>
<organism evidence="3 4">
    <name type="scientific">Vibrio hepatarius</name>
    <dbReference type="NCBI Taxonomy" id="171383"/>
    <lineage>
        <taxon>Bacteria</taxon>
        <taxon>Pseudomonadati</taxon>
        <taxon>Pseudomonadota</taxon>
        <taxon>Gammaproteobacteria</taxon>
        <taxon>Vibrionales</taxon>
        <taxon>Vibrionaceae</taxon>
        <taxon>Vibrio</taxon>
        <taxon>Vibrio oreintalis group</taxon>
    </lineage>
</organism>
<accession>A0A0M0I419</accession>
<dbReference type="PANTHER" id="PTHR34220:SF9">
    <property type="entry name" value="SIGNAL TRANSDUCTION HISTIDINE KINASE INTERNAL REGION DOMAIN-CONTAINING PROTEIN"/>
    <property type="match status" value="1"/>
</dbReference>
<dbReference type="InterPro" id="IPR036890">
    <property type="entry name" value="HATPase_C_sf"/>
</dbReference>
<dbReference type="GO" id="GO:0000155">
    <property type="term" value="F:phosphorelay sensor kinase activity"/>
    <property type="evidence" value="ECO:0007669"/>
    <property type="project" value="InterPro"/>
</dbReference>
<keyword evidence="1" id="KW-0472">Membrane</keyword>
<dbReference type="InterPro" id="IPR010559">
    <property type="entry name" value="Sig_transdc_His_kin_internal"/>
</dbReference>
<evidence type="ECO:0000259" key="2">
    <source>
        <dbReference type="PROSITE" id="PS50109"/>
    </source>
</evidence>
<dbReference type="GO" id="GO:0016020">
    <property type="term" value="C:membrane"/>
    <property type="evidence" value="ECO:0007669"/>
    <property type="project" value="InterPro"/>
</dbReference>
<feature type="transmembrane region" description="Helical" evidence="1">
    <location>
        <begin position="69"/>
        <end position="90"/>
    </location>
</feature>
<dbReference type="Pfam" id="PF02518">
    <property type="entry name" value="HATPase_c"/>
    <property type="match status" value="1"/>
</dbReference>
<dbReference type="STRING" id="171383.AKJ31_01475"/>
<name>A0A0M0I419_9VIBR</name>
<dbReference type="Proteomes" id="UP000037530">
    <property type="component" value="Unassembled WGS sequence"/>
</dbReference>
<dbReference type="OrthoDB" id="2514702at2"/>
<sequence>MSELKQHAINGMKSLVFTSLFCVVIAFSTQTIWNGSFLIHIKISLGFGISAVLSAHTIAWFRQDLSPRLINLFAICCSMIVGTANAYYWLRHYDQFADFNALKPVIVLGLIFTSTCFLYFYAHEQRIEAQKQLERSKRIQSEQEKALLLSQLKQLQSQIEPHFLFNTLANISVLIDSDKKSAKLMLEKLTELLRATLTRSRQESTTLQGELELVDAYLAIQKIRLGDRLAYHIDNQVDTALNLPPLILQPLVENAIQHGIEPKAAGGCLDISVQLNQDQLLIEIKDDGLGFSGESAHTGQGIGLANIRERLTTLYGNNASLNLVEAPQGGVIAKLTIARAVV</sequence>
<reference evidence="4" key="1">
    <citation type="submission" date="2015-08" db="EMBL/GenBank/DDBJ databases">
        <title>Vibrio galatheae sp. nov., a novel member of the Vibrionaceae family isolated from the Solomon Islands.</title>
        <authorList>
            <person name="Giubergia S."/>
            <person name="Machado H."/>
            <person name="Mateiu R.V."/>
            <person name="Gram L."/>
        </authorList>
    </citation>
    <scope>NUCLEOTIDE SEQUENCE [LARGE SCALE GENOMIC DNA]</scope>
    <source>
        <strain evidence="4">DSM 19134</strain>
    </source>
</reference>
<dbReference type="PATRIC" id="fig|171383.3.peg.303"/>
<keyword evidence="1" id="KW-0812">Transmembrane</keyword>
<proteinExistence type="predicted"/>
<evidence type="ECO:0000313" key="3">
    <source>
        <dbReference type="EMBL" id="KOO09060.1"/>
    </source>
</evidence>
<dbReference type="RefSeq" id="WP_053407312.1">
    <property type="nucleotide sequence ID" value="NZ_DAIPHI010000108.1"/>
</dbReference>
<feature type="transmembrane region" description="Helical" evidence="1">
    <location>
        <begin position="12"/>
        <end position="33"/>
    </location>
</feature>
<dbReference type="PANTHER" id="PTHR34220">
    <property type="entry name" value="SENSOR HISTIDINE KINASE YPDA"/>
    <property type="match status" value="1"/>
</dbReference>
<dbReference type="Pfam" id="PF06580">
    <property type="entry name" value="His_kinase"/>
    <property type="match status" value="1"/>
</dbReference>
<protein>
    <submittedName>
        <fullName evidence="3">ATPase</fullName>
    </submittedName>
</protein>
<gene>
    <name evidence="3" type="ORF">AKJ31_01475</name>
</gene>
<evidence type="ECO:0000256" key="1">
    <source>
        <dbReference type="SAM" id="Phobius"/>
    </source>
</evidence>
<dbReference type="PROSITE" id="PS50109">
    <property type="entry name" value="HIS_KIN"/>
    <property type="match status" value="1"/>
</dbReference>